<evidence type="ECO:0000259" key="1">
    <source>
        <dbReference type="SMART" id="SM00471"/>
    </source>
</evidence>
<feature type="domain" description="HD/PDEase" evidence="1">
    <location>
        <begin position="81"/>
        <end position="221"/>
    </location>
</feature>
<organism evidence="2">
    <name type="scientific">bioreactor metagenome</name>
    <dbReference type="NCBI Taxonomy" id="1076179"/>
    <lineage>
        <taxon>unclassified sequences</taxon>
        <taxon>metagenomes</taxon>
        <taxon>ecological metagenomes</taxon>
    </lineage>
</organism>
<dbReference type="AlphaFoldDB" id="A0A644Z5N6"/>
<protein>
    <recommendedName>
        <fullName evidence="1">HD/PDEase domain-containing protein</fullName>
    </recommendedName>
</protein>
<dbReference type="GO" id="GO:0006203">
    <property type="term" value="P:dGTP catabolic process"/>
    <property type="evidence" value="ECO:0007669"/>
    <property type="project" value="TreeGrafter"/>
</dbReference>
<sequence length="434" mass="48959">MPLFSLSLYTDGALFYYLGMQRTYTSLLSSLYGEQQFSIRDPLWKDIRLPVSFKPIIGDPVFQKLGRIKQLGPAFHLYPGAVHTRLDHSLGVYHVGFLILSSLLKQAMYGKSVLPCTEEGMKTFLCACLLHDIGHFPFAHSLKELPLKSHEAIADSLIRQQGSLYKAIRQAGIQGEQVGLIIDERLPCDDKEIELYRNILSGTLDPDKLDYLNRDAFFCGVPYGTQDVSYITDQLTVVDTKLAVSEQAMGSVEHLLFSKYLMYRNVYWHKTTRSATAMIKKAILLSFADGSLNGEDLYGLDDEQFFLLPSSNASLFAAVRDNRLYRLSYEKAYEAEGKLESQTGDLSNRMEFEAALASKLGVPESQIIVDIPEPISFESDIPILCEGSVLKHFHDLDQIFSYDIGRVFTKSLRKFRIFTPSSIPRQAVLEALEL</sequence>
<dbReference type="InterPro" id="IPR003607">
    <property type="entry name" value="HD/PDEase_dom"/>
</dbReference>
<evidence type="ECO:0000313" key="2">
    <source>
        <dbReference type="EMBL" id="MPM36225.1"/>
    </source>
</evidence>
<accession>A0A644Z5N6</accession>
<dbReference type="EMBL" id="VSSQ01007539">
    <property type="protein sequence ID" value="MPM36225.1"/>
    <property type="molecule type" value="Genomic_DNA"/>
</dbReference>
<reference evidence="2" key="1">
    <citation type="submission" date="2019-08" db="EMBL/GenBank/DDBJ databases">
        <authorList>
            <person name="Kucharzyk K."/>
            <person name="Murdoch R.W."/>
            <person name="Higgins S."/>
            <person name="Loffler F."/>
        </authorList>
    </citation>
    <scope>NUCLEOTIDE SEQUENCE</scope>
</reference>
<dbReference type="SUPFAM" id="SSF109604">
    <property type="entry name" value="HD-domain/PDEase-like"/>
    <property type="match status" value="1"/>
</dbReference>
<name>A0A644Z5N6_9ZZZZ</name>
<dbReference type="InterPro" id="IPR006674">
    <property type="entry name" value="HD_domain"/>
</dbReference>
<dbReference type="PANTHER" id="PTHR11373:SF4">
    <property type="entry name" value="DEOXYNUCLEOSIDE TRIPHOSPHATE TRIPHOSPHOHYDROLASE SAMHD1"/>
    <property type="match status" value="1"/>
</dbReference>
<dbReference type="Pfam" id="PF01966">
    <property type="entry name" value="HD"/>
    <property type="match status" value="1"/>
</dbReference>
<dbReference type="InterPro" id="IPR045509">
    <property type="entry name" value="HD_assoc_2"/>
</dbReference>
<dbReference type="Gene3D" id="1.10.3210.10">
    <property type="entry name" value="Hypothetical protein af1432"/>
    <property type="match status" value="1"/>
</dbReference>
<proteinExistence type="predicted"/>
<gene>
    <name evidence="2" type="ORF">SDC9_82820</name>
</gene>
<dbReference type="CDD" id="cd00077">
    <property type="entry name" value="HDc"/>
    <property type="match status" value="1"/>
</dbReference>
<dbReference type="GO" id="GO:0008832">
    <property type="term" value="F:dGTPase activity"/>
    <property type="evidence" value="ECO:0007669"/>
    <property type="project" value="TreeGrafter"/>
</dbReference>
<dbReference type="SMART" id="SM00471">
    <property type="entry name" value="HDc"/>
    <property type="match status" value="1"/>
</dbReference>
<dbReference type="Pfam" id="PF19276">
    <property type="entry name" value="HD_assoc_2"/>
    <property type="match status" value="1"/>
</dbReference>
<comment type="caution">
    <text evidence="2">The sequence shown here is derived from an EMBL/GenBank/DDBJ whole genome shotgun (WGS) entry which is preliminary data.</text>
</comment>
<dbReference type="PANTHER" id="PTHR11373">
    <property type="entry name" value="DEOXYNUCLEOSIDE TRIPHOSPHATE TRIPHOSPHOHYDROLASE"/>
    <property type="match status" value="1"/>
</dbReference>
<dbReference type="InterPro" id="IPR050135">
    <property type="entry name" value="dGTPase-like"/>
</dbReference>